<dbReference type="PROSITE" id="PS50088">
    <property type="entry name" value="ANK_REPEAT"/>
    <property type="match status" value="1"/>
</dbReference>
<dbReference type="EMBL" id="CABFNQ020000744">
    <property type="protein sequence ID" value="CAH0032916.1"/>
    <property type="molecule type" value="Genomic_DNA"/>
</dbReference>
<dbReference type="PANTHER" id="PTHR24198">
    <property type="entry name" value="ANKYRIN REPEAT AND PROTEIN KINASE DOMAIN-CONTAINING PROTEIN"/>
    <property type="match status" value="1"/>
</dbReference>
<reference evidence="4" key="1">
    <citation type="submission" date="2021-10" db="EMBL/GenBank/DDBJ databases">
        <authorList>
            <person name="Piombo E."/>
        </authorList>
    </citation>
    <scope>NUCLEOTIDE SEQUENCE</scope>
</reference>
<keyword evidence="2 3" id="KW-0040">ANK repeat</keyword>
<dbReference type="AlphaFoldDB" id="A0A9N9VU70"/>
<evidence type="ECO:0000313" key="4">
    <source>
        <dbReference type="EMBL" id="CAH0032916.1"/>
    </source>
</evidence>
<dbReference type="OrthoDB" id="4772757at2759"/>
<gene>
    <name evidence="4" type="ORF">CRHIZ90672A_00002608</name>
</gene>
<feature type="repeat" description="ANK" evidence="3">
    <location>
        <begin position="416"/>
        <end position="448"/>
    </location>
</feature>
<evidence type="ECO:0000256" key="3">
    <source>
        <dbReference type="PROSITE-ProRule" id="PRU00023"/>
    </source>
</evidence>
<keyword evidence="5" id="KW-1185">Reference proteome</keyword>
<dbReference type="PANTHER" id="PTHR24198:SF165">
    <property type="entry name" value="ANKYRIN REPEAT-CONTAINING PROTEIN-RELATED"/>
    <property type="match status" value="1"/>
</dbReference>
<dbReference type="SUPFAM" id="SSF48403">
    <property type="entry name" value="Ankyrin repeat"/>
    <property type="match status" value="1"/>
</dbReference>
<sequence length="571" mass="64490">MPGTPLLDIPWEVLRAILSECILSLYYDRRYDGRVGYFLQEPNYGGMFRLRLVCRAFNHVFRDALIQTQVLDHLAPLPENPPYNKIHPLAYWQTRTDDGAQKLWHSYIAQMVQKGVNPSVTYLPNAPEISWCAEIREISQLICDRVPHANLSNTIEALCWLGFGGELGGLGHLWYINSQVAQLPAEDQGEFRRNINLLSAAAYLNHLPLARELLAEHADPTLNDFLFPAPIEAAARGGNIEMLQLFQEVLAEPEPEPEPKQKHPMEITGGFPQYLDEYLDEDVPELPLHSTMGRVPCTGKADPRAVVGAAATGNLQVLEAALYSPLRSDINNSDYFGQPYGRVNPYSRPGRALKSIMVHSKTWQVYSRLASFFHDFYISQPAEAAFHLQMFAEFGNYELVKNLLERGVAWQGSNRRYAPPMHAAARHGRGDMVDLLIQHGADVNQPGPAVFKSPLYQAVKSRSVKIVQKFLDMGAVCEFNTLQLALFLGDPEMGELVLERFPLKNLLYEHIWQLLARSEEGNCTFVANLLREKIPGLRDLDSPTALTSEKWSDIVKRASKGVPKTRKWWFS</sequence>
<proteinExistence type="predicted"/>
<keyword evidence="1" id="KW-0677">Repeat</keyword>
<dbReference type="PROSITE" id="PS50297">
    <property type="entry name" value="ANK_REP_REGION"/>
    <property type="match status" value="1"/>
</dbReference>
<dbReference type="InterPro" id="IPR002110">
    <property type="entry name" value="Ankyrin_rpt"/>
</dbReference>
<evidence type="ECO:0000313" key="5">
    <source>
        <dbReference type="Proteomes" id="UP000696573"/>
    </source>
</evidence>
<protein>
    <submittedName>
        <fullName evidence="4">Uncharacterized protein</fullName>
    </submittedName>
</protein>
<comment type="caution">
    <text evidence="4">The sequence shown here is derived from an EMBL/GenBank/DDBJ whole genome shotgun (WGS) entry which is preliminary data.</text>
</comment>
<organism evidence="4 5">
    <name type="scientific">Clonostachys rhizophaga</name>
    <dbReference type="NCBI Taxonomy" id="160324"/>
    <lineage>
        <taxon>Eukaryota</taxon>
        <taxon>Fungi</taxon>
        <taxon>Dikarya</taxon>
        <taxon>Ascomycota</taxon>
        <taxon>Pezizomycotina</taxon>
        <taxon>Sordariomycetes</taxon>
        <taxon>Hypocreomycetidae</taxon>
        <taxon>Hypocreales</taxon>
        <taxon>Bionectriaceae</taxon>
        <taxon>Clonostachys</taxon>
    </lineage>
</organism>
<evidence type="ECO:0000256" key="1">
    <source>
        <dbReference type="ARBA" id="ARBA00022737"/>
    </source>
</evidence>
<dbReference type="SMART" id="SM00248">
    <property type="entry name" value="ANK"/>
    <property type="match status" value="3"/>
</dbReference>
<accession>A0A9N9VU70</accession>
<dbReference type="InterPro" id="IPR036770">
    <property type="entry name" value="Ankyrin_rpt-contain_sf"/>
</dbReference>
<dbReference type="Proteomes" id="UP000696573">
    <property type="component" value="Unassembled WGS sequence"/>
</dbReference>
<evidence type="ECO:0000256" key="2">
    <source>
        <dbReference type="ARBA" id="ARBA00023043"/>
    </source>
</evidence>
<name>A0A9N9VU70_9HYPO</name>
<dbReference type="Gene3D" id="1.25.40.20">
    <property type="entry name" value="Ankyrin repeat-containing domain"/>
    <property type="match status" value="1"/>
</dbReference>
<dbReference type="Pfam" id="PF12796">
    <property type="entry name" value="Ank_2"/>
    <property type="match status" value="1"/>
</dbReference>